<sequence length="307" mass="33403">MKQMAIISGKGGTGKTTVAAAFAELAETTIVADCDVEAPNLHLVIAHQVKVEREFVGNQMARIDTALCSQCKRCEEVCRFEAVTERFQKGEGIHQDKFVPYIDSKRCEGCAACVYACPTQAIQLYPEGTGKVFLSETQVGDFAHAELYLAADGSGKLVAEVRRLARDEARRQNKDVLIDGSPGIGCVVISTITGCQQVLVVTEPSQSGKHDLERVIKVTGHFKIPTQVIINKWDINPEVSQEIEDACTKLGVAVIGKIPFDPMVPQAIALGHPITRYECPAAQALREIWAKIPIELTEPSGGQLQFL</sequence>
<proteinExistence type="predicted"/>
<dbReference type="InterPro" id="IPR017900">
    <property type="entry name" value="4Fe4S_Fe_S_CS"/>
</dbReference>
<dbReference type="PANTHER" id="PTHR43534">
    <property type="entry name" value="MIND SUPERFAMILY P-LOOP ATPASE CONTAINING AN INSERTED FERREDOXIN DOMAIN"/>
    <property type="match status" value="1"/>
</dbReference>
<dbReference type="PANTHER" id="PTHR43534:SF1">
    <property type="entry name" value="4FE-4S CLUSTER CONTAINING PARA FAMILY ATPASE PROTEIN"/>
    <property type="match status" value="1"/>
</dbReference>
<reference evidence="5 6" key="1">
    <citation type="submission" date="2019-03" db="EMBL/GenBank/DDBJ databases">
        <title>Draft Genome Sequence of Desulfosporosinus fructosivorans Strain 63.6F, Isolated from Marine Sediment in the Baltic Sea.</title>
        <authorList>
            <person name="Hausmann B."/>
            <person name="Vandieken V."/>
            <person name="Pjevac P."/>
            <person name="Schreck K."/>
            <person name="Herbold C.W."/>
            <person name="Loy A."/>
        </authorList>
    </citation>
    <scope>NUCLEOTIDE SEQUENCE [LARGE SCALE GENOMIC DNA]</scope>
    <source>
        <strain evidence="5 6">63.6F</strain>
    </source>
</reference>
<evidence type="ECO:0000259" key="4">
    <source>
        <dbReference type="PROSITE" id="PS51379"/>
    </source>
</evidence>
<dbReference type="AlphaFoldDB" id="A0A4Z0R6T8"/>
<dbReference type="Pfam" id="PF00037">
    <property type="entry name" value="Fer4"/>
    <property type="match status" value="1"/>
</dbReference>
<dbReference type="Gene3D" id="3.40.50.300">
    <property type="entry name" value="P-loop containing nucleotide triphosphate hydrolases"/>
    <property type="match status" value="1"/>
</dbReference>
<dbReference type="Gene3D" id="3.30.70.20">
    <property type="match status" value="1"/>
</dbReference>
<dbReference type="SUPFAM" id="SSF54862">
    <property type="entry name" value="4Fe-4S ferredoxins"/>
    <property type="match status" value="1"/>
</dbReference>
<dbReference type="PROSITE" id="PS00198">
    <property type="entry name" value="4FE4S_FER_1"/>
    <property type="match status" value="1"/>
</dbReference>
<evidence type="ECO:0000256" key="1">
    <source>
        <dbReference type="ARBA" id="ARBA00022723"/>
    </source>
</evidence>
<organism evidence="5 6">
    <name type="scientific">Desulfosporosinus fructosivorans</name>
    <dbReference type="NCBI Taxonomy" id="2018669"/>
    <lineage>
        <taxon>Bacteria</taxon>
        <taxon>Bacillati</taxon>
        <taxon>Bacillota</taxon>
        <taxon>Clostridia</taxon>
        <taxon>Eubacteriales</taxon>
        <taxon>Desulfitobacteriaceae</taxon>
        <taxon>Desulfosporosinus</taxon>
    </lineage>
</organism>
<dbReference type="EMBL" id="SPQQ01000002">
    <property type="protein sequence ID" value="TGE38851.1"/>
    <property type="molecule type" value="Genomic_DNA"/>
</dbReference>
<evidence type="ECO:0000313" key="5">
    <source>
        <dbReference type="EMBL" id="TGE38851.1"/>
    </source>
</evidence>
<name>A0A4Z0R6T8_9FIRM</name>
<dbReference type="InterPro" id="IPR017896">
    <property type="entry name" value="4Fe4S_Fe-S-bd"/>
</dbReference>
<dbReference type="SUPFAM" id="SSF52540">
    <property type="entry name" value="P-loop containing nucleoside triphosphate hydrolases"/>
    <property type="match status" value="1"/>
</dbReference>
<keyword evidence="2" id="KW-0408">Iron</keyword>
<accession>A0A4Z0R6T8</accession>
<evidence type="ECO:0000313" key="6">
    <source>
        <dbReference type="Proteomes" id="UP000298460"/>
    </source>
</evidence>
<dbReference type="InterPro" id="IPR027417">
    <property type="entry name" value="P-loop_NTPase"/>
</dbReference>
<evidence type="ECO:0000256" key="2">
    <source>
        <dbReference type="ARBA" id="ARBA00023004"/>
    </source>
</evidence>
<dbReference type="InterPro" id="IPR002586">
    <property type="entry name" value="CobQ/CobB/MinD/ParA_Nub-bd_dom"/>
</dbReference>
<protein>
    <submittedName>
        <fullName evidence="5">4Fe-4S dicluster domain-containing protein</fullName>
    </submittedName>
</protein>
<dbReference type="Pfam" id="PF01656">
    <property type="entry name" value="CbiA"/>
    <property type="match status" value="1"/>
</dbReference>
<dbReference type="Proteomes" id="UP000298460">
    <property type="component" value="Unassembled WGS sequence"/>
</dbReference>
<dbReference type="OrthoDB" id="9778602at2"/>
<dbReference type="GO" id="GO:0051536">
    <property type="term" value="F:iron-sulfur cluster binding"/>
    <property type="evidence" value="ECO:0007669"/>
    <property type="project" value="UniProtKB-KW"/>
</dbReference>
<evidence type="ECO:0000256" key="3">
    <source>
        <dbReference type="ARBA" id="ARBA00023014"/>
    </source>
</evidence>
<keyword evidence="1" id="KW-0479">Metal-binding</keyword>
<dbReference type="CDD" id="cd03110">
    <property type="entry name" value="SIMIBI_bact_arch"/>
    <property type="match status" value="1"/>
</dbReference>
<feature type="domain" description="4Fe-4S ferredoxin-type" evidence="4">
    <location>
        <begin position="59"/>
        <end position="88"/>
    </location>
</feature>
<dbReference type="GO" id="GO:0046872">
    <property type="term" value="F:metal ion binding"/>
    <property type="evidence" value="ECO:0007669"/>
    <property type="project" value="UniProtKB-KW"/>
</dbReference>
<keyword evidence="3" id="KW-0411">Iron-sulfur</keyword>
<dbReference type="PROSITE" id="PS51379">
    <property type="entry name" value="4FE4S_FER_2"/>
    <property type="match status" value="2"/>
</dbReference>
<comment type="caution">
    <text evidence="5">The sequence shown here is derived from an EMBL/GenBank/DDBJ whole genome shotgun (WGS) entry which is preliminary data.</text>
</comment>
<keyword evidence="6" id="KW-1185">Reference proteome</keyword>
<feature type="domain" description="4Fe-4S ferredoxin-type" evidence="4">
    <location>
        <begin position="98"/>
        <end position="127"/>
    </location>
</feature>
<gene>
    <name evidence="5" type="ORF">E4K67_05085</name>
</gene>
<dbReference type="RefSeq" id="WP_135545347.1">
    <property type="nucleotide sequence ID" value="NZ_SPQQ01000002.1"/>
</dbReference>